<feature type="compositionally biased region" description="Low complexity" evidence="3">
    <location>
        <begin position="263"/>
        <end position="275"/>
    </location>
</feature>
<dbReference type="Gene3D" id="1.20.1260.60">
    <property type="entry name" value="Vacuolar protein sorting-associated protein Ist1"/>
    <property type="match status" value="1"/>
</dbReference>
<comment type="caution">
    <text evidence="4">The sequence shown here is derived from an EMBL/GenBank/DDBJ whole genome shotgun (WGS) entry which is preliminary data.</text>
</comment>
<feature type="compositionally biased region" description="Basic and acidic residues" evidence="3">
    <location>
        <begin position="489"/>
        <end position="507"/>
    </location>
</feature>
<feature type="compositionally biased region" description="Polar residues" evidence="3">
    <location>
        <begin position="881"/>
        <end position="895"/>
    </location>
</feature>
<feature type="compositionally biased region" description="Basic and acidic residues" evidence="3">
    <location>
        <begin position="702"/>
        <end position="713"/>
    </location>
</feature>
<dbReference type="FunFam" id="1.20.1260.60:FF:000003">
    <property type="entry name" value="IST1-like protein isoform A"/>
    <property type="match status" value="1"/>
</dbReference>
<feature type="compositionally biased region" description="Basic and acidic residues" evidence="3">
    <location>
        <begin position="814"/>
        <end position="824"/>
    </location>
</feature>
<feature type="compositionally biased region" description="Low complexity" evidence="3">
    <location>
        <begin position="995"/>
        <end position="1014"/>
    </location>
</feature>
<feature type="compositionally biased region" description="Basic and acidic residues" evidence="3">
    <location>
        <begin position="1031"/>
        <end position="1045"/>
    </location>
</feature>
<feature type="compositionally biased region" description="Polar residues" evidence="3">
    <location>
        <begin position="295"/>
        <end position="309"/>
    </location>
</feature>
<evidence type="ECO:0000313" key="4">
    <source>
        <dbReference type="EMBL" id="KAL3532583.1"/>
    </source>
</evidence>
<comment type="similarity">
    <text evidence="1">Belongs to the IST1 family.</text>
</comment>
<feature type="compositionally biased region" description="Polar residues" evidence="3">
    <location>
        <begin position="1096"/>
        <end position="1112"/>
    </location>
</feature>
<evidence type="ECO:0000256" key="1">
    <source>
        <dbReference type="ARBA" id="ARBA00005536"/>
    </source>
</evidence>
<feature type="compositionally biased region" description="Polar residues" evidence="3">
    <location>
        <begin position="714"/>
        <end position="739"/>
    </location>
</feature>
<feature type="compositionally biased region" description="Basic and acidic residues" evidence="3">
    <location>
        <begin position="865"/>
        <end position="879"/>
    </location>
</feature>
<feature type="region of interest" description="Disordered" evidence="3">
    <location>
        <begin position="794"/>
        <end position="1121"/>
    </location>
</feature>
<dbReference type="InterPro" id="IPR005061">
    <property type="entry name" value="Ist1"/>
</dbReference>
<evidence type="ECO:0000256" key="3">
    <source>
        <dbReference type="SAM" id="MobiDB-lite"/>
    </source>
</evidence>
<evidence type="ECO:0008006" key="6">
    <source>
        <dbReference type="Google" id="ProtNLM"/>
    </source>
</evidence>
<feature type="compositionally biased region" description="Polar residues" evidence="3">
    <location>
        <begin position="1019"/>
        <end position="1030"/>
    </location>
</feature>
<feature type="compositionally biased region" description="Low complexity" evidence="3">
    <location>
        <begin position="511"/>
        <end position="531"/>
    </location>
</feature>
<accession>A0ABD3AN15</accession>
<feature type="compositionally biased region" description="Polar residues" evidence="3">
    <location>
        <begin position="387"/>
        <end position="404"/>
    </location>
</feature>
<dbReference type="PANTHER" id="PTHR12161:SF13">
    <property type="entry name" value="REGULATOR OF VPS4 ACTIVITY IN THE MVB PATHWAY PROTEIN"/>
    <property type="match status" value="1"/>
</dbReference>
<feature type="compositionally biased region" description="Polar residues" evidence="3">
    <location>
        <begin position="237"/>
        <end position="262"/>
    </location>
</feature>
<feature type="region of interest" description="Disordered" evidence="3">
    <location>
        <begin position="376"/>
        <end position="781"/>
    </location>
</feature>
<feature type="region of interest" description="Disordered" evidence="3">
    <location>
        <begin position="226"/>
        <end position="309"/>
    </location>
</feature>
<feature type="compositionally biased region" description="Acidic residues" evidence="3">
    <location>
        <begin position="687"/>
        <end position="696"/>
    </location>
</feature>
<evidence type="ECO:0000256" key="2">
    <source>
        <dbReference type="SAM" id="Coils"/>
    </source>
</evidence>
<feature type="compositionally biased region" description="Low complexity" evidence="3">
    <location>
        <begin position="764"/>
        <end position="777"/>
    </location>
</feature>
<keyword evidence="2" id="KW-0175">Coiled coil</keyword>
<feature type="compositionally biased region" description="Basic and acidic residues" evidence="3">
    <location>
        <begin position="405"/>
        <end position="427"/>
    </location>
</feature>
<feature type="compositionally biased region" description="Basic and acidic residues" evidence="3">
    <location>
        <begin position="844"/>
        <end position="856"/>
    </location>
</feature>
<feature type="region of interest" description="Disordered" evidence="3">
    <location>
        <begin position="189"/>
        <end position="211"/>
    </location>
</feature>
<reference evidence="4 5" key="1">
    <citation type="submission" date="2024-11" db="EMBL/GenBank/DDBJ databases">
        <title>A near-complete genome assembly of Cinchona calisaya.</title>
        <authorList>
            <person name="Lian D.C."/>
            <person name="Zhao X.W."/>
            <person name="Wei L."/>
        </authorList>
    </citation>
    <scope>NUCLEOTIDE SEQUENCE [LARGE SCALE GENOMIC DNA]</scope>
    <source>
        <tissue evidence="4">Nenye</tissue>
    </source>
</reference>
<dbReference type="PANTHER" id="PTHR12161">
    <property type="entry name" value="IST1 FAMILY MEMBER"/>
    <property type="match status" value="1"/>
</dbReference>
<feature type="compositionally biased region" description="Polar residues" evidence="3">
    <location>
        <begin position="1046"/>
        <end position="1063"/>
    </location>
</feature>
<feature type="compositionally biased region" description="Polar residues" evidence="3">
    <location>
        <begin position="474"/>
        <end position="488"/>
    </location>
</feature>
<feature type="compositionally biased region" description="Basic and acidic residues" evidence="3">
    <location>
        <begin position="1085"/>
        <end position="1095"/>
    </location>
</feature>
<feature type="compositionally biased region" description="Basic and acidic residues" evidence="3">
    <location>
        <begin position="461"/>
        <end position="470"/>
    </location>
</feature>
<dbReference type="AlphaFoldDB" id="A0ABD3AN15"/>
<protein>
    <recommendedName>
        <fullName evidence="6">Regulator of Vps4 activity in the MVB pathway protein</fullName>
    </recommendedName>
</protein>
<feature type="compositionally biased region" description="Basic and acidic residues" evidence="3">
    <location>
        <begin position="928"/>
        <end position="952"/>
    </location>
</feature>
<organism evidence="4 5">
    <name type="scientific">Cinchona calisaya</name>
    <dbReference type="NCBI Taxonomy" id="153742"/>
    <lineage>
        <taxon>Eukaryota</taxon>
        <taxon>Viridiplantae</taxon>
        <taxon>Streptophyta</taxon>
        <taxon>Embryophyta</taxon>
        <taxon>Tracheophyta</taxon>
        <taxon>Spermatophyta</taxon>
        <taxon>Magnoliopsida</taxon>
        <taxon>eudicotyledons</taxon>
        <taxon>Gunneridae</taxon>
        <taxon>Pentapetalae</taxon>
        <taxon>asterids</taxon>
        <taxon>lamiids</taxon>
        <taxon>Gentianales</taxon>
        <taxon>Rubiaceae</taxon>
        <taxon>Cinchonoideae</taxon>
        <taxon>Cinchoneae</taxon>
        <taxon>Cinchona</taxon>
    </lineage>
</organism>
<dbReference type="Proteomes" id="UP001630127">
    <property type="component" value="Unassembled WGS sequence"/>
</dbReference>
<gene>
    <name evidence="4" type="ORF">ACH5RR_006104</name>
</gene>
<feature type="compositionally biased region" description="Polar residues" evidence="3">
    <location>
        <begin position="447"/>
        <end position="456"/>
    </location>
</feature>
<feature type="compositionally biased region" description="Polar residues" evidence="3">
    <location>
        <begin position="624"/>
        <end position="638"/>
    </location>
</feature>
<name>A0ABD3AN15_9GENT</name>
<keyword evidence="5" id="KW-1185">Reference proteome</keyword>
<feature type="coiled-coil region" evidence="2">
    <location>
        <begin position="31"/>
        <end position="58"/>
    </location>
</feature>
<sequence>MKKSSFLHNPKDVLSKSFKPAKCKMALKLAASRMKLMKNKKEVQVKQMKRELAQLLESGQDQTARIRVEHVIREEKMMAAYELIDIYCELIVARLPIIESQKNCPIDLKEAIASVIFASPRCGDIPELVDVKKHFTAKYGKEFVNAAIELRPNCGVSRLLVEKLSAKAPDGQTKVKVLTEIAEEHNIKWDPKSLGQSDVLPPDDLLNGPNTFEKSSAVHAEAPPFVAPDLQAPPSHSKVQNNQPLNFSEQNVGSSEGTQNFASRHNSSSSGRVSSTPQAQMRPSGVEAERGEVRQSFQGDESTSFSGQSWNMDFKDAASAARAAAESAEQASMAARAAAELSSRGRIATQQQYSSEIHNSIDDVLRDDRTAKHATSKYTGDYLPKDSGNSSFLDRQSTFQNDQISKTEQDIGERLSEKSYQDSDYNGKRYGRIGSSTSEDSFLDHTFAQSVQTPDGNLQEKSSKEEENKVKMSMQKQSIESETEGTSHLQEDFGSEKFYHSEEERIRNQPSILSSSSHSSISDTDDIFSNSGHQMFRYDAGENPSVGFDEEHKATDSWQPSYHAAAAPVTFDDSGSDGDDVGFDTGFQHSEGSKFYFTSPGRNSPSHPGIQHSEESKFYFASPGRSSPSHPSTNTGSESLIFRTGKSPESSILEFPSKKDSFPEFSESLEAPVDGSQADNFGPVTFDDSDGSDIEIEMPHSGNHEIHDSRDLPTRQNQSLGFSDTEMHGNNSGTETVADSTEKFGFGESSASQSLSRLGKSRPDSSNASSESSFQNSVDEADYLGSSRSKLSMVHEVKDNVGSAHLHGTQMEDESSKDSKELNFKKLTGGFRQKGYTHPPYTRSELDDTSTFKRVSEGSPTMIHTRSELDDTSAFKRVSEGSPTMIQQSVASTFESFAESRKSKGGGSGRSSRVPHKDSDSDSDSSMEELKKQPASRRQEPIAQDAGKDIGKQSRLRGLVTYFDSESSDSEDDSAKQVFTGRRNLGTGFSRRTKASTSSSTSVSNSKANSSSAVPVNFESGTDRNPTTRFYDSKTRQETQSRTRNSEQPSSAKVPSNPGSVSKISLPKENKKSSGVEQPPPGSEQKVETSTENHKTPSGSTISREDSSQQASHVHPKLPDYDTLTARFQAFRMNRQ</sequence>
<evidence type="ECO:0000313" key="5">
    <source>
        <dbReference type="Proteomes" id="UP001630127"/>
    </source>
</evidence>
<dbReference type="Pfam" id="PF03398">
    <property type="entry name" value="Ist1"/>
    <property type="match status" value="1"/>
</dbReference>
<dbReference type="EMBL" id="JBJUIK010000003">
    <property type="protein sequence ID" value="KAL3532583.1"/>
    <property type="molecule type" value="Genomic_DNA"/>
</dbReference>
<proteinExistence type="inferred from homology"/>
<dbReference type="InterPro" id="IPR042277">
    <property type="entry name" value="IST1-like"/>
</dbReference>